<evidence type="ECO:0000256" key="3">
    <source>
        <dbReference type="ARBA" id="ARBA00023004"/>
    </source>
</evidence>
<comment type="caution">
    <text evidence="7">The sequence shown here is derived from an EMBL/GenBank/DDBJ whole genome shotgun (WGS) entry which is preliminary data.</text>
</comment>
<sequence length="425" mass="46317">MDNIIHSVTLDKEKCKGCTKCIQLCPTQAIRVRNGKARIIKEKCIDCGECINVCPYHAKKGVTDKFEIINSFKYKIALPAPAFYGQFKKVENINAVLNALVKAGFDDVFEVAYAAQIITRETKKLIASGELLKPTISSACPAVVKLISIRFPNLLPNIIPIISPMALAGRLAKKLASEKTGLSEDEIGTFFISPCAAKATDAKYPCGVDKSYVDGVFSVSDVYRKVLPFISKKEDIENLSKADFKGVCWANSGGEVSALDRENVIAVDGIHNVVNILEEIENDKLSDIEYAEMLACTGGCVGGPLTVENSFVAQTKIRKLAKTLPERKISDDETDVMMNAPIPHNKALGLDDDMVAAMEKMKRMMEITDTLPGLDCGSCGAPTCRALAEDIVRGYAAKSACIYNLKAKILELAEGIEEFNRNNKS</sequence>
<organism evidence="7 8">
    <name type="scientific">Qingrenia yutianensis</name>
    <dbReference type="NCBI Taxonomy" id="2763676"/>
    <lineage>
        <taxon>Bacteria</taxon>
        <taxon>Bacillati</taxon>
        <taxon>Bacillota</taxon>
        <taxon>Clostridia</taxon>
        <taxon>Eubacteriales</taxon>
        <taxon>Oscillospiraceae</taxon>
        <taxon>Qingrenia</taxon>
    </lineage>
</organism>
<dbReference type="Proteomes" id="UP000647416">
    <property type="component" value="Unassembled WGS sequence"/>
</dbReference>
<dbReference type="PANTHER" id="PTHR43560">
    <property type="entry name" value="ION-TRANSLOCATING OXIDOREDUCTASE COMPLEX SUBUNIT B"/>
    <property type="match status" value="1"/>
</dbReference>
<dbReference type="Pfam" id="PF02906">
    <property type="entry name" value="Fe_hyd_lg_C"/>
    <property type="match status" value="2"/>
</dbReference>
<feature type="domain" description="4Fe-4S" evidence="6">
    <location>
        <begin position="359"/>
        <end position="418"/>
    </location>
</feature>
<keyword evidence="3" id="KW-0408">Iron</keyword>
<evidence type="ECO:0000259" key="6">
    <source>
        <dbReference type="PROSITE" id="PS51656"/>
    </source>
</evidence>
<gene>
    <name evidence="7" type="ORF">H8706_02360</name>
</gene>
<feature type="domain" description="4Fe-4S ferredoxin-type" evidence="5">
    <location>
        <begin position="36"/>
        <end position="64"/>
    </location>
</feature>
<evidence type="ECO:0000256" key="4">
    <source>
        <dbReference type="ARBA" id="ARBA00023014"/>
    </source>
</evidence>
<dbReference type="Pfam" id="PF13237">
    <property type="entry name" value="Fer4_10"/>
    <property type="match status" value="1"/>
</dbReference>
<keyword evidence="8" id="KW-1185">Reference proteome</keyword>
<dbReference type="Gene3D" id="1.10.15.40">
    <property type="entry name" value="Electron transport complex subunit B, putative Fe-S cluster"/>
    <property type="match status" value="1"/>
</dbReference>
<keyword evidence="2" id="KW-0479">Metal-binding</keyword>
<dbReference type="InterPro" id="IPR017896">
    <property type="entry name" value="4Fe4S_Fe-S-bd"/>
</dbReference>
<evidence type="ECO:0000259" key="5">
    <source>
        <dbReference type="PROSITE" id="PS51379"/>
    </source>
</evidence>
<evidence type="ECO:0000256" key="2">
    <source>
        <dbReference type="ARBA" id="ARBA00022723"/>
    </source>
</evidence>
<dbReference type="SUPFAM" id="SSF53920">
    <property type="entry name" value="Fe-only hydrogenase"/>
    <property type="match status" value="1"/>
</dbReference>
<dbReference type="Gene3D" id="3.30.70.20">
    <property type="match status" value="1"/>
</dbReference>
<dbReference type="SUPFAM" id="SSF54862">
    <property type="entry name" value="4Fe-4S ferredoxins"/>
    <property type="match status" value="1"/>
</dbReference>
<dbReference type="PROSITE" id="PS00198">
    <property type="entry name" value="4FE4S_FER_1"/>
    <property type="match status" value="1"/>
</dbReference>
<proteinExistence type="predicted"/>
<evidence type="ECO:0000256" key="1">
    <source>
        <dbReference type="ARBA" id="ARBA00022485"/>
    </source>
</evidence>
<dbReference type="InterPro" id="IPR017900">
    <property type="entry name" value="4Fe4S_Fe_S_CS"/>
</dbReference>
<accession>A0A926ISN4</accession>
<dbReference type="EMBL" id="JACRTE010000002">
    <property type="protein sequence ID" value="MBC8595710.1"/>
    <property type="molecule type" value="Genomic_DNA"/>
</dbReference>
<evidence type="ECO:0000313" key="7">
    <source>
        <dbReference type="EMBL" id="MBC8595710.1"/>
    </source>
</evidence>
<keyword evidence="1" id="KW-0004">4Fe-4S</keyword>
<protein>
    <submittedName>
        <fullName evidence="7">4Fe-4S binding protein</fullName>
    </submittedName>
</protein>
<dbReference type="InterPro" id="IPR004108">
    <property type="entry name" value="Fe_hydrogenase_lsu_C"/>
</dbReference>
<dbReference type="AlphaFoldDB" id="A0A926ISN4"/>
<dbReference type="InterPro" id="IPR009016">
    <property type="entry name" value="Fe_hydrogenase"/>
</dbReference>
<dbReference type="Pfam" id="PF04060">
    <property type="entry name" value="FeS"/>
    <property type="match status" value="1"/>
</dbReference>
<dbReference type="PROSITE" id="PS51379">
    <property type="entry name" value="4FE4S_FER_2"/>
    <property type="match status" value="2"/>
</dbReference>
<dbReference type="GO" id="GO:0046872">
    <property type="term" value="F:metal ion binding"/>
    <property type="evidence" value="ECO:0007669"/>
    <property type="project" value="UniProtKB-KW"/>
</dbReference>
<keyword evidence="4" id="KW-0411">Iron-sulfur</keyword>
<evidence type="ECO:0000313" key="8">
    <source>
        <dbReference type="Proteomes" id="UP000647416"/>
    </source>
</evidence>
<dbReference type="PROSITE" id="PS51656">
    <property type="entry name" value="4FE4S"/>
    <property type="match status" value="1"/>
</dbReference>
<dbReference type="Gene3D" id="3.40.950.10">
    <property type="entry name" value="Fe-only Hydrogenase (Larger Subunit), Chain L, domain 3"/>
    <property type="match status" value="1"/>
</dbReference>
<name>A0A926ISN4_9FIRM</name>
<reference evidence="7" key="1">
    <citation type="submission" date="2020-08" db="EMBL/GenBank/DDBJ databases">
        <title>Genome public.</title>
        <authorList>
            <person name="Liu C."/>
            <person name="Sun Q."/>
        </authorList>
    </citation>
    <scope>NUCLEOTIDE SEQUENCE</scope>
    <source>
        <strain evidence="7">NSJ-50</strain>
    </source>
</reference>
<dbReference type="GO" id="GO:0051539">
    <property type="term" value="F:4 iron, 4 sulfur cluster binding"/>
    <property type="evidence" value="ECO:0007669"/>
    <property type="project" value="UniProtKB-KW"/>
</dbReference>
<dbReference type="InterPro" id="IPR050395">
    <property type="entry name" value="4Fe4S_Ferredoxin_RnfB"/>
</dbReference>
<dbReference type="RefSeq" id="WP_262431354.1">
    <property type="nucleotide sequence ID" value="NZ_JACRTE010000002.1"/>
</dbReference>
<dbReference type="InterPro" id="IPR007202">
    <property type="entry name" value="4Fe-4S_dom"/>
</dbReference>
<dbReference type="PANTHER" id="PTHR43560:SF1">
    <property type="entry name" value="ION-TRANSLOCATING OXIDOREDUCTASE COMPLEX SUBUNIT B"/>
    <property type="match status" value="1"/>
</dbReference>
<feature type="domain" description="4Fe-4S ferredoxin-type" evidence="5">
    <location>
        <begin position="6"/>
        <end position="35"/>
    </location>
</feature>